<keyword evidence="1" id="KW-0812">Transmembrane</keyword>
<evidence type="ECO:0000313" key="2">
    <source>
        <dbReference type="EnsemblMetazoa" id="OVOC9608.1"/>
    </source>
</evidence>
<keyword evidence="1" id="KW-1133">Transmembrane helix</keyword>
<protein>
    <submittedName>
        <fullName evidence="2">Uncharacterized protein</fullName>
    </submittedName>
</protein>
<dbReference type="Proteomes" id="UP000024404">
    <property type="component" value="Unassembled WGS sequence"/>
</dbReference>
<organism evidence="2 3">
    <name type="scientific">Onchocerca volvulus</name>
    <dbReference type="NCBI Taxonomy" id="6282"/>
    <lineage>
        <taxon>Eukaryota</taxon>
        <taxon>Metazoa</taxon>
        <taxon>Ecdysozoa</taxon>
        <taxon>Nematoda</taxon>
        <taxon>Chromadorea</taxon>
        <taxon>Rhabditida</taxon>
        <taxon>Spirurina</taxon>
        <taxon>Spiruromorpha</taxon>
        <taxon>Filarioidea</taxon>
        <taxon>Onchocercidae</taxon>
        <taxon>Onchocerca</taxon>
    </lineage>
</organism>
<name>A0A8R1Y9I5_ONCVO</name>
<evidence type="ECO:0000313" key="3">
    <source>
        <dbReference type="Proteomes" id="UP000024404"/>
    </source>
</evidence>
<reference evidence="3" key="1">
    <citation type="submission" date="2013-10" db="EMBL/GenBank/DDBJ databases">
        <title>Genome sequencing of Onchocerca volvulus.</title>
        <authorList>
            <person name="Cotton J."/>
            <person name="Tsai J."/>
            <person name="Stanley E."/>
            <person name="Tracey A."/>
            <person name="Holroyd N."/>
            <person name="Lustigman S."/>
            <person name="Berriman M."/>
        </authorList>
    </citation>
    <scope>NUCLEOTIDE SEQUENCE</scope>
</reference>
<keyword evidence="3" id="KW-1185">Reference proteome</keyword>
<sequence>MIDLKKKRYSFTEEFVSGAVQEVLPKDERAENESIATDHRKLTTISREQLTKMISFNGHFAVVGYEKEALMNFLKLEVIRVGMTIILLAWIYSFTGYNDEKFLAISNEWLLNKQA</sequence>
<dbReference type="EnsemblMetazoa" id="OVOC9608.1">
    <property type="protein sequence ID" value="OVOC9608.1"/>
    <property type="gene ID" value="WBGene00246417"/>
</dbReference>
<feature type="transmembrane region" description="Helical" evidence="1">
    <location>
        <begin position="78"/>
        <end position="97"/>
    </location>
</feature>
<evidence type="ECO:0000256" key="1">
    <source>
        <dbReference type="SAM" id="Phobius"/>
    </source>
</evidence>
<keyword evidence="1" id="KW-0472">Membrane</keyword>
<reference evidence="2" key="2">
    <citation type="submission" date="2022-06" db="UniProtKB">
        <authorList>
            <consortium name="EnsemblMetazoa"/>
        </authorList>
    </citation>
    <scope>IDENTIFICATION</scope>
</reference>
<dbReference type="EMBL" id="CMVM020000284">
    <property type="status" value="NOT_ANNOTATED_CDS"/>
    <property type="molecule type" value="Genomic_DNA"/>
</dbReference>
<accession>A0A8R1Y9I5</accession>
<proteinExistence type="predicted"/>
<dbReference type="AlphaFoldDB" id="A0A8R1Y9I5"/>